<evidence type="ECO:0000256" key="1">
    <source>
        <dbReference type="SAM" id="Phobius"/>
    </source>
</evidence>
<evidence type="ECO:0000313" key="3">
    <source>
        <dbReference type="EMBL" id="MBE6269348.1"/>
    </source>
</evidence>
<sequence length="251" mass="27317">MDGWIVFIVLLFVGTIVWGIVSGINDRQEAKERGMKFDERIRHISGFTPSQIVNGVLNLYVFAVDKNHRKVAYIKEDKETIIPFEDIISVEIMEDNATLASKSTMRTVGGAVVGGALAGGAGAVVGGLSGDTNMKKKVSLVQVKMRLRDIDNPTIAINCYDCKTMTSGQEAKTDSLLWGIYKQGLEHARQITDLVSVIIDDVDRSDRHSVLSTAASNSGSIAEEIAKLAELKDKGILTDEEFSAQKAKLLS</sequence>
<organism evidence="3 4">
    <name type="scientific">Xylanibacter ruminicola</name>
    <name type="common">Prevotella ruminicola</name>
    <dbReference type="NCBI Taxonomy" id="839"/>
    <lineage>
        <taxon>Bacteria</taxon>
        <taxon>Pseudomonadati</taxon>
        <taxon>Bacteroidota</taxon>
        <taxon>Bacteroidia</taxon>
        <taxon>Bacteroidales</taxon>
        <taxon>Prevotellaceae</taxon>
        <taxon>Xylanibacter</taxon>
    </lineage>
</organism>
<proteinExistence type="predicted"/>
<comment type="caution">
    <text evidence="3">The sequence shown here is derived from an EMBL/GenBank/DDBJ whole genome shotgun (WGS) entry which is preliminary data.</text>
</comment>
<keyword evidence="1" id="KW-1133">Transmembrane helix</keyword>
<evidence type="ECO:0000259" key="2">
    <source>
        <dbReference type="Pfam" id="PF09851"/>
    </source>
</evidence>
<dbReference type="AlphaFoldDB" id="A0A9D5NXC5"/>
<keyword evidence="1" id="KW-0812">Transmembrane</keyword>
<gene>
    <name evidence="3" type="ORF">E7101_00105</name>
</gene>
<feature type="transmembrane region" description="Helical" evidence="1">
    <location>
        <begin position="6"/>
        <end position="25"/>
    </location>
</feature>
<feature type="domain" description="SHOCT" evidence="2">
    <location>
        <begin position="223"/>
        <end position="250"/>
    </location>
</feature>
<accession>A0A9D5NXC5</accession>
<dbReference type="InterPro" id="IPR018649">
    <property type="entry name" value="SHOCT"/>
</dbReference>
<reference evidence="3" key="1">
    <citation type="submission" date="2019-04" db="EMBL/GenBank/DDBJ databases">
        <title>Evolution of Biomass-Degrading Anaerobic Consortia Revealed by Metagenomics.</title>
        <authorList>
            <person name="Peng X."/>
        </authorList>
    </citation>
    <scope>NUCLEOTIDE SEQUENCE</scope>
    <source>
        <strain evidence="3">SIG140</strain>
    </source>
</reference>
<dbReference type="Pfam" id="PF09851">
    <property type="entry name" value="SHOCT"/>
    <property type="match status" value="1"/>
</dbReference>
<name>A0A9D5NXC5_XYLRU</name>
<keyword evidence="1" id="KW-0472">Membrane</keyword>
<protein>
    <submittedName>
        <fullName evidence="3">SHOCT domain-containing protein</fullName>
    </submittedName>
</protein>
<dbReference type="EMBL" id="SUYC01000001">
    <property type="protein sequence ID" value="MBE6269348.1"/>
    <property type="molecule type" value="Genomic_DNA"/>
</dbReference>
<evidence type="ECO:0000313" key="4">
    <source>
        <dbReference type="Proteomes" id="UP000806522"/>
    </source>
</evidence>
<dbReference type="Proteomes" id="UP000806522">
    <property type="component" value="Unassembled WGS sequence"/>
</dbReference>